<evidence type="ECO:0000256" key="6">
    <source>
        <dbReference type="SAM" id="Phobius"/>
    </source>
</evidence>
<feature type="transmembrane region" description="Helical" evidence="6">
    <location>
        <begin position="622"/>
        <end position="641"/>
    </location>
</feature>
<evidence type="ECO:0008006" key="9">
    <source>
        <dbReference type="Google" id="ProtNLM"/>
    </source>
</evidence>
<keyword evidence="2 6" id="KW-0812">Transmembrane</keyword>
<keyword evidence="4 6" id="KW-0472">Membrane</keyword>
<feature type="transmembrane region" description="Helical" evidence="6">
    <location>
        <begin position="537"/>
        <end position="556"/>
    </location>
</feature>
<feature type="transmembrane region" description="Helical" evidence="6">
    <location>
        <begin position="427"/>
        <end position="448"/>
    </location>
</feature>
<organism evidence="7 8">
    <name type="scientific">Thalassiosira oceanica</name>
    <name type="common">Marine diatom</name>
    <dbReference type="NCBI Taxonomy" id="159749"/>
    <lineage>
        <taxon>Eukaryota</taxon>
        <taxon>Sar</taxon>
        <taxon>Stramenopiles</taxon>
        <taxon>Ochrophyta</taxon>
        <taxon>Bacillariophyta</taxon>
        <taxon>Coscinodiscophyceae</taxon>
        <taxon>Thalassiosirophycidae</taxon>
        <taxon>Thalassiosirales</taxon>
        <taxon>Thalassiosiraceae</taxon>
        <taxon>Thalassiosira</taxon>
    </lineage>
</organism>
<gene>
    <name evidence="7" type="ORF">THAOC_11843</name>
</gene>
<dbReference type="Proteomes" id="UP000266841">
    <property type="component" value="Unassembled WGS sequence"/>
</dbReference>
<dbReference type="OMA" id="SARWIML"/>
<dbReference type="AlphaFoldDB" id="K0SQB3"/>
<feature type="transmembrane region" description="Helical" evidence="6">
    <location>
        <begin position="154"/>
        <end position="172"/>
    </location>
</feature>
<dbReference type="EMBL" id="AGNL01013592">
    <property type="protein sequence ID" value="EJK67159.1"/>
    <property type="molecule type" value="Genomic_DNA"/>
</dbReference>
<dbReference type="Gene3D" id="1.20.1250.20">
    <property type="entry name" value="MFS general substrate transporter like domains"/>
    <property type="match status" value="2"/>
</dbReference>
<feature type="transmembrane region" description="Helical" evidence="6">
    <location>
        <begin position="468"/>
        <end position="492"/>
    </location>
</feature>
<evidence type="ECO:0000256" key="2">
    <source>
        <dbReference type="ARBA" id="ARBA00022692"/>
    </source>
</evidence>
<keyword evidence="8" id="KW-1185">Reference proteome</keyword>
<feature type="region of interest" description="Disordered" evidence="5">
    <location>
        <begin position="672"/>
        <end position="731"/>
    </location>
</feature>
<keyword evidence="3 6" id="KW-1133">Transmembrane helix</keyword>
<proteinExistence type="predicted"/>
<evidence type="ECO:0000256" key="1">
    <source>
        <dbReference type="ARBA" id="ARBA00004141"/>
    </source>
</evidence>
<dbReference type="Pfam" id="PF07690">
    <property type="entry name" value="MFS_1"/>
    <property type="match status" value="1"/>
</dbReference>
<dbReference type="OrthoDB" id="422206at2759"/>
<feature type="compositionally biased region" description="Low complexity" evidence="5">
    <location>
        <begin position="1"/>
        <end position="31"/>
    </location>
</feature>
<dbReference type="eggNOG" id="KOG2563">
    <property type="taxonomic scope" value="Eukaryota"/>
</dbReference>
<dbReference type="PANTHER" id="PTHR10924">
    <property type="entry name" value="MAJOR FACILITATOR SUPERFAMILY PROTEIN-RELATED"/>
    <property type="match status" value="1"/>
</dbReference>
<feature type="transmembrane region" description="Helical" evidence="6">
    <location>
        <begin position="73"/>
        <end position="97"/>
    </location>
</feature>
<feature type="transmembrane region" description="Helical" evidence="6">
    <location>
        <begin position="255"/>
        <end position="275"/>
    </location>
</feature>
<feature type="transmembrane region" description="Helical" evidence="6">
    <location>
        <begin position="733"/>
        <end position="751"/>
    </location>
</feature>
<dbReference type="SUPFAM" id="SSF103473">
    <property type="entry name" value="MFS general substrate transporter"/>
    <property type="match status" value="1"/>
</dbReference>
<sequence>MRSRSSQQGGRMRIGAAAQPAAAAQSASASAENDDDLLSIRHNDVSLDDGPPLDDPRLQSAKKDGFRVYRERWLMLFYLSLLNMLSDWTGLSVAPIATITKRSYSSDDDYVFREDNDAGSFIQPEALVTVFLAASAVGTACEPWVLSRLGLRNTIVFGAFVNLVGSLVKSGGLPPFLSFTSFHHGVYGARALYFGFGCVGFAQPLFQCTPALLSASWFAEEERTLATSIALNANQLGVGLAFLVGALWVQSPSQIANYFSLLSFLSLFGFVGTCLQLKDAPPSPPSGSSRVMRGTMEISIRDLIQKASSSLVAKAGRYDFDQKRLWGYYDEESDAVSQAGSSLDASAQSLLQQHFSTPARRKTEYEKNAYTIGEEHLLVSPYSVGSDESICEGAEPVLMQTPHKLEVNIRDDQLFVAFRACFARKGFSHAVVVFTASGLVMNVLSTYLDYLIRGEYFADEEEQQTGEVTSGSIAVAVIGALFQLIIMASSILIGKFTDMTRSYFAVAIIMLVLSVLALAECGVGLDEDHPRDVRWALLLVAGLVGPLLPISAELAVEAAYPLSENTVLVILQLVCSLASAAFIPIFQAAKFIGADVSRDNEESNQGDDGALVLGTGRPPYTFSFYLLILITSVATVYFATFDGKYLRLEAEQYRKNQLELVPPYSWAPRVSTRLSGARGAGGGKGRGENKEARKGEKKERSEGPRTTQGPIRTNQGPDEQTMPKRRASRSHRAAAVVALGTLLQGALSFAPTNSHSSRSDRGVTTSPTQLFDFIRGEAVDAEPFSLDEGGVGLAKRTAVRVSGAVKPSSKEGTELTDMAKCIDNLTRYERLRPVEESTVGSLGDVAVICKGGGKELYQDPGSNNRVEDKVVKLAPLEAAASALTSVTGSISEDKTVVFNFLGGDDLIPLSLARFNSVSFTDVPAGTCSVTVVATGASAGGKEGTEASVARGELYSLGGGWATVSEGDAAAED</sequence>
<dbReference type="InterPro" id="IPR011701">
    <property type="entry name" value="MFS"/>
</dbReference>
<evidence type="ECO:0000256" key="5">
    <source>
        <dbReference type="SAM" id="MobiDB-lite"/>
    </source>
</evidence>
<dbReference type="InterPro" id="IPR049680">
    <property type="entry name" value="FLVCR1-2_SLC49-like"/>
</dbReference>
<evidence type="ECO:0000256" key="3">
    <source>
        <dbReference type="ARBA" id="ARBA00022989"/>
    </source>
</evidence>
<feature type="transmembrane region" description="Helical" evidence="6">
    <location>
        <begin position="504"/>
        <end position="525"/>
    </location>
</feature>
<reference evidence="7 8" key="1">
    <citation type="journal article" date="2012" name="Genome Biol.">
        <title>Genome and low-iron response of an oceanic diatom adapted to chronic iron limitation.</title>
        <authorList>
            <person name="Lommer M."/>
            <person name="Specht M."/>
            <person name="Roy A.S."/>
            <person name="Kraemer L."/>
            <person name="Andreson R."/>
            <person name="Gutowska M.A."/>
            <person name="Wolf J."/>
            <person name="Bergner S.V."/>
            <person name="Schilhabel M.B."/>
            <person name="Klostermeier U.C."/>
            <person name="Beiko R.G."/>
            <person name="Rosenstiel P."/>
            <person name="Hippler M."/>
            <person name="Laroche J."/>
        </authorList>
    </citation>
    <scope>NUCLEOTIDE SEQUENCE [LARGE SCALE GENOMIC DNA]</scope>
    <source>
        <strain evidence="7 8">CCMP1005</strain>
    </source>
</reference>
<feature type="compositionally biased region" description="Basic and acidic residues" evidence="5">
    <location>
        <begin position="685"/>
        <end position="703"/>
    </location>
</feature>
<feature type="compositionally biased region" description="Polar residues" evidence="5">
    <location>
        <begin position="706"/>
        <end position="718"/>
    </location>
</feature>
<evidence type="ECO:0000313" key="8">
    <source>
        <dbReference type="Proteomes" id="UP000266841"/>
    </source>
</evidence>
<feature type="region of interest" description="Disordered" evidence="5">
    <location>
        <begin position="1"/>
        <end position="35"/>
    </location>
</feature>
<evidence type="ECO:0000313" key="7">
    <source>
        <dbReference type="EMBL" id="EJK67159.1"/>
    </source>
</evidence>
<evidence type="ECO:0000256" key="4">
    <source>
        <dbReference type="ARBA" id="ARBA00023136"/>
    </source>
</evidence>
<dbReference type="PANTHER" id="PTHR10924:SF6">
    <property type="entry name" value="SOLUTE CARRIER FAMILY 49 MEMBER A3"/>
    <property type="match status" value="1"/>
</dbReference>
<comment type="subcellular location">
    <subcellularLocation>
        <location evidence="1">Membrane</location>
        <topology evidence="1">Multi-pass membrane protein</topology>
    </subcellularLocation>
</comment>
<dbReference type="GO" id="GO:0022857">
    <property type="term" value="F:transmembrane transporter activity"/>
    <property type="evidence" value="ECO:0007669"/>
    <property type="project" value="InterPro"/>
</dbReference>
<comment type="caution">
    <text evidence="7">The sequence shown here is derived from an EMBL/GenBank/DDBJ whole genome shotgun (WGS) entry which is preliminary data.</text>
</comment>
<feature type="transmembrane region" description="Helical" evidence="6">
    <location>
        <begin position="568"/>
        <end position="589"/>
    </location>
</feature>
<feature type="transmembrane region" description="Helical" evidence="6">
    <location>
        <begin position="225"/>
        <end position="249"/>
    </location>
</feature>
<dbReference type="InterPro" id="IPR036259">
    <property type="entry name" value="MFS_trans_sf"/>
</dbReference>
<feature type="transmembrane region" description="Helical" evidence="6">
    <location>
        <begin position="192"/>
        <end position="213"/>
    </location>
</feature>
<dbReference type="GO" id="GO:0016020">
    <property type="term" value="C:membrane"/>
    <property type="evidence" value="ECO:0007669"/>
    <property type="project" value="UniProtKB-SubCell"/>
</dbReference>
<name>K0SQB3_THAOC</name>
<protein>
    <recommendedName>
        <fullName evidence="9">Major facilitator superfamily (MFS) profile domain-containing protein</fullName>
    </recommendedName>
</protein>
<accession>K0SQB3</accession>